<protein>
    <recommendedName>
        <fullName evidence="3">Gp13 protein</fullName>
    </recommendedName>
</protein>
<organism evidence="1 2">
    <name type="scientific">Tsukamurella pulmonis</name>
    <dbReference type="NCBI Taxonomy" id="47312"/>
    <lineage>
        <taxon>Bacteria</taxon>
        <taxon>Bacillati</taxon>
        <taxon>Actinomycetota</taxon>
        <taxon>Actinomycetes</taxon>
        <taxon>Mycobacteriales</taxon>
        <taxon>Tsukamurellaceae</taxon>
        <taxon>Tsukamurella</taxon>
    </lineage>
</organism>
<dbReference type="OrthoDB" id="4556179at2"/>
<sequence length="257" mass="27501">MTAPNNTLNPAEWEAPLVNPDAIGLYSATTFATPDTVPRWLQSGVRIRPHNYDTENTGVWGADWCDPEPGELKDGERLGLSDPHEPVVVWAFDECDLSRPSQAEVRERALQNMRLREETAVEREFAGRLVLDSGTPATAASLVAAVGKLEEALAATNTVGVIHASARWAAAAADAGLLTRTGAGFLTPLGHRWVFGGGYAPVFGDTLVATSPSYGWRTAAELRETIDHLNNRFIAVAEASIVVGFERAIAAVTVTAP</sequence>
<evidence type="ECO:0000313" key="2">
    <source>
        <dbReference type="Proteomes" id="UP000183053"/>
    </source>
</evidence>
<proteinExistence type="predicted"/>
<dbReference type="EMBL" id="FNLF01000002">
    <property type="protein sequence ID" value="SDQ99065.1"/>
    <property type="molecule type" value="Genomic_DNA"/>
</dbReference>
<evidence type="ECO:0000313" key="1">
    <source>
        <dbReference type="EMBL" id="SDQ99065.1"/>
    </source>
</evidence>
<dbReference type="RefSeq" id="WP_068567647.1">
    <property type="nucleotide sequence ID" value="NZ_FNLF01000002.1"/>
</dbReference>
<reference evidence="2" key="1">
    <citation type="submission" date="2016-10" db="EMBL/GenBank/DDBJ databases">
        <authorList>
            <person name="Varghese N."/>
            <person name="Submissions S."/>
        </authorList>
    </citation>
    <scope>NUCLEOTIDE SEQUENCE [LARGE SCALE GENOMIC DNA]</scope>
    <source>
        <strain evidence="2">DSM 44142</strain>
    </source>
</reference>
<dbReference type="AlphaFoldDB" id="A0A1H1FDJ2"/>
<gene>
    <name evidence="1" type="ORF">SAMN04489765_2659</name>
</gene>
<dbReference type="Proteomes" id="UP000183053">
    <property type="component" value="Unassembled WGS sequence"/>
</dbReference>
<evidence type="ECO:0008006" key="3">
    <source>
        <dbReference type="Google" id="ProtNLM"/>
    </source>
</evidence>
<dbReference type="STRING" id="47312.SAMN04489765_2659"/>
<accession>A0A1H1FDJ2</accession>
<name>A0A1H1FDJ2_9ACTN</name>
<keyword evidence="2" id="KW-1185">Reference proteome</keyword>